<evidence type="ECO:0000256" key="7">
    <source>
        <dbReference type="ARBA" id="ARBA00068542"/>
    </source>
</evidence>
<dbReference type="GO" id="GO:0008168">
    <property type="term" value="F:methyltransferase activity"/>
    <property type="evidence" value="ECO:0007669"/>
    <property type="project" value="UniProtKB-KW"/>
</dbReference>
<comment type="similarity">
    <text evidence="5">Belongs to the tRNA methyltransferase O family.</text>
</comment>
<evidence type="ECO:0000256" key="6">
    <source>
        <dbReference type="ARBA" id="ARBA00051117"/>
    </source>
</evidence>
<evidence type="ECO:0000259" key="10">
    <source>
        <dbReference type="PROSITE" id="PS51668"/>
    </source>
</evidence>
<dbReference type="SUPFAM" id="SSF118196">
    <property type="entry name" value="YaeB-like"/>
    <property type="match status" value="1"/>
</dbReference>
<dbReference type="CDD" id="cd09281">
    <property type="entry name" value="UPF0066"/>
    <property type="match status" value="1"/>
</dbReference>
<dbReference type="NCBIfam" id="TIGR00104">
    <property type="entry name" value="tRNA_TsaA"/>
    <property type="match status" value="1"/>
</dbReference>
<feature type="compositionally biased region" description="Basic and acidic residues" evidence="9">
    <location>
        <begin position="288"/>
        <end position="307"/>
    </location>
</feature>
<protein>
    <recommendedName>
        <fullName evidence="7">tRNA (adenine(37)-N6)-methyltransferase</fullName>
    </recommendedName>
    <alternativeName>
        <fullName evidence="8">tRNA methyltransferase O</fullName>
    </alternativeName>
</protein>
<comment type="caution">
    <text evidence="11">The sequence shown here is derived from an EMBL/GenBank/DDBJ whole genome shotgun (WGS) entry which is preliminary data.</text>
</comment>
<dbReference type="GO" id="GO:0032259">
    <property type="term" value="P:methylation"/>
    <property type="evidence" value="ECO:0007669"/>
    <property type="project" value="UniProtKB-KW"/>
</dbReference>
<evidence type="ECO:0000313" key="11">
    <source>
        <dbReference type="EMBL" id="KAJ1205450.1"/>
    </source>
</evidence>
<dbReference type="PANTHER" id="PTHR12818">
    <property type="entry name" value="TRNA (ADENINE(37)-N6)-METHYLTRANSFERASE"/>
    <property type="match status" value="1"/>
</dbReference>
<dbReference type="PROSITE" id="PS01318">
    <property type="entry name" value="TSAA_1"/>
    <property type="match status" value="1"/>
</dbReference>
<dbReference type="Pfam" id="PF01980">
    <property type="entry name" value="TrmO_N"/>
    <property type="match status" value="1"/>
</dbReference>
<dbReference type="InterPro" id="IPR023370">
    <property type="entry name" value="TrmO-like_N"/>
</dbReference>
<keyword evidence="3" id="KW-0949">S-adenosyl-L-methionine</keyword>
<sequence length="424" mass="47162">MPGHGEERGSNRLREATPSLETGNILTTPIGYIESCFTAKNGTPRQPSVCSMSRAYLKINKNVFNNPEHSVMGLDQFSHVWILFVFHQNGRLSYKAKVQPPRLNGAKTGVFSTRSPHRPNAIGLTLARLEKVEGGTIYLSGIDMIQGTPVLDIKPYIAAYDSPQNTSLSPNELTVHEGQDESCLPVDEYTSIDCKAADLPLCSDEPVHSTVTDGCEAAGAKNSKEDKEPYLNCADSLKERKKLEGRCPDVAHVCDENNPSQSRTSILVAKQDPIHGVSNETTESGMDDSMRSRPTETRLESPEECTSKDLTSSVPCWVSNSPVTTLRVRFTPHSEMELRTFKAADDTDTEKTPFKYFQSPEEAKRAITTLLAADPRSVYRRKRCEDRLYYFTLDMVHITCWFGEGFAEVLRIKPISSLHHSING</sequence>
<gene>
    <name evidence="11" type="ORF">NDU88_000885</name>
</gene>
<dbReference type="FunFam" id="2.40.30.70:FF:000002">
    <property type="entry name" value="tRNA (Adenine(37)-N6)-methyltransferase isoform X1"/>
    <property type="match status" value="1"/>
</dbReference>
<dbReference type="InterPro" id="IPR036413">
    <property type="entry name" value="YaeB-like_sf"/>
</dbReference>
<evidence type="ECO:0000256" key="3">
    <source>
        <dbReference type="ARBA" id="ARBA00022691"/>
    </source>
</evidence>
<evidence type="ECO:0000256" key="8">
    <source>
        <dbReference type="ARBA" id="ARBA00079732"/>
    </source>
</evidence>
<keyword evidence="4" id="KW-0819">tRNA processing</keyword>
<evidence type="ECO:0000256" key="4">
    <source>
        <dbReference type="ARBA" id="ARBA00022694"/>
    </source>
</evidence>
<dbReference type="Proteomes" id="UP001066276">
    <property type="component" value="Chromosome 1_2"/>
</dbReference>
<proteinExistence type="inferred from homology"/>
<feature type="domain" description="TsaA-like" evidence="10">
    <location>
        <begin position="27"/>
        <end position="165"/>
    </location>
</feature>
<dbReference type="InterPro" id="IPR036414">
    <property type="entry name" value="YaeB_N_sf"/>
</dbReference>
<keyword evidence="12" id="KW-1185">Reference proteome</keyword>
<dbReference type="Gene3D" id="2.40.30.70">
    <property type="entry name" value="YaeB-like"/>
    <property type="match status" value="1"/>
</dbReference>
<feature type="region of interest" description="Disordered" evidence="9">
    <location>
        <begin position="275"/>
        <end position="307"/>
    </location>
</feature>
<reference evidence="11" key="1">
    <citation type="journal article" date="2022" name="bioRxiv">
        <title>Sequencing and chromosome-scale assembly of the giantPleurodeles waltlgenome.</title>
        <authorList>
            <person name="Brown T."/>
            <person name="Elewa A."/>
            <person name="Iarovenko S."/>
            <person name="Subramanian E."/>
            <person name="Araus A.J."/>
            <person name="Petzold A."/>
            <person name="Susuki M."/>
            <person name="Suzuki K.-i.T."/>
            <person name="Hayashi T."/>
            <person name="Toyoda A."/>
            <person name="Oliveira C."/>
            <person name="Osipova E."/>
            <person name="Leigh N.D."/>
            <person name="Simon A."/>
            <person name="Yun M.H."/>
        </authorList>
    </citation>
    <scope>NUCLEOTIDE SEQUENCE</scope>
    <source>
        <strain evidence="11">20211129_DDA</strain>
        <tissue evidence="11">Liver</tissue>
    </source>
</reference>
<dbReference type="AlphaFoldDB" id="A0AAV7VXV8"/>
<dbReference type="EMBL" id="JANPWB010000002">
    <property type="protein sequence ID" value="KAJ1205450.1"/>
    <property type="molecule type" value="Genomic_DNA"/>
</dbReference>
<name>A0AAV7VXV8_PLEWA</name>
<dbReference type="InterPro" id="IPR040372">
    <property type="entry name" value="YaeB-like"/>
</dbReference>
<evidence type="ECO:0000313" key="12">
    <source>
        <dbReference type="Proteomes" id="UP001066276"/>
    </source>
</evidence>
<dbReference type="Gene3D" id="3.30.2310.10">
    <property type="entry name" value="YaeB-like"/>
    <property type="match status" value="1"/>
</dbReference>
<dbReference type="PANTHER" id="PTHR12818:SF0">
    <property type="entry name" value="TRNA (ADENINE(37)-N6)-METHYLTRANSFERASE"/>
    <property type="match status" value="1"/>
</dbReference>
<organism evidence="11 12">
    <name type="scientific">Pleurodeles waltl</name>
    <name type="common">Iberian ribbed newt</name>
    <dbReference type="NCBI Taxonomy" id="8319"/>
    <lineage>
        <taxon>Eukaryota</taxon>
        <taxon>Metazoa</taxon>
        <taxon>Chordata</taxon>
        <taxon>Craniata</taxon>
        <taxon>Vertebrata</taxon>
        <taxon>Euteleostomi</taxon>
        <taxon>Amphibia</taxon>
        <taxon>Batrachia</taxon>
        <taxon>Caudata</taxon>
        <taxon>Salamandroidea</taxon>
        <taxon>Salamandridae</taxon>
        <taxon>Pleurodelinae</taxon>
        <taxon>Pleurodeles</taxon>
    </lineage>
</organism>
<evidence type="ECO:0000256" key="5">
    <source>
        <dbReference type="ARBA" id="ARBA00033753"/>
    </source>
</evidence>
<dbReference type="PROSITE" id="PS51668">
    <property type="entry name" value="TSAA_2"/>
    <property type="match status" value="1"/>
</dbReference>
<dbReference type="InterPro" id="IPR023368">
    <property type="entry name" value="UPF0066_cons_site"/>
</dbReference>
<dbReference type="FunFam" id="3.30.2310.10:FF:000002">
    <property type="entry name" value="tRNA methyltransferase O"/>
    <property type="match status" value="1"/>
</dbReference>
<comment type="catalytic activity">
    <reaction evidence="6">
        <text>N(6)-L-threonylcarbamoyladenosine(37) in tRNA + S-adenosyl-L-methionine = N(6)-methyl,N(6)-L-threonylcarbamoyladenosine(37) in tRNA + S-adenosyl-L-homocysteine + H(+)</text>
        <dbReference type="Rhea" id="RHEA:70027"/>
        <dbReference type="Rhea" id="RHEA-COMP:10163"/>
        <dbReference type="Rhea" id="RHEA-COMP:17808"/>
        <dbReference type="ChEBI" id="CHEBI:15378"/>
        <dbReference type="ChEBI" id="CHEBI:57856"/>
        <dbReference type="ChEBI" id="CHEBI:59789"/>
        <dbReference type="ChEBI" id="CHEBI:74418"/>
        <dbReference type="ChEBI" id="CHEBI:188470"/>
    </reaction>
    <physiologicalReaction direction="left-to-right" evidence="6">
        <dbReference type="Rhea" id="RHEA:70028"/>
    </physiologicalReaction>
</comment>
<evidence type="ECO:0000256" key="2">
    <source>
        <dbReference type="ARBA" id="ARBA00022679"/>
    </source>
</evidence>
<keyword evidence="1" id="KW-0489">Methyltransferase</keyword>
<keyword evidence="2" id="KW-0808">Transferase</keyword>
<evidence type="ECO:0000256" key="9">
    <source>
        <dbReference type="SAM" id="MobiDB-lite"/>
    </source>
</evidence>
<accession>A0AAV7VXV8</accession>
<dbReference type="GO" id="GO:0008033">
    <property type="term" value="P:tRNA processing"/>
    <property type="evidence" value="ECO:0007669"/>
    <property type="project" value="UniProtKB-KW"/>
</dbReference>
<evidence type="ECO:0000256" key="1">
    <source>
        <dbReference type="ARBA" id="ARBA00022603"/>
    </source>
</evidence>